<organism evidence="12 13">
    <name type="scientific">Pseudanabaena biceps PCC 7429</name>
    <dbReference type="NCBI Taxonomy" id="927668"/>
    <lineage>
        <taxon>Bacteria</taxon>
        <taxon>Bacillati</taxon>
        <taxon>Cyanobacteriota</taxon>
        <taxon>Cyanophyceae</taxon>
        <taxon>Pseudanabaenales</taxon>
        <taxon>Pseudanabaenaceae</taxon>
        <taxon>Pseudanabaena</taxon>
    </lineage>
</organism>
<evidence type="ECO:0000256" key="8">
    <source>
        <dbReference type="ARBA" id="ARBA00048679"/>
    </source>
</evidence>
<dbReference type="OrthoDB" id="468998at2"/>
<dbReference type="PANTHER" id="PTHR24363:SF0">
    <property type="entry name" value="SERINE_THREONINE KINASE LIKE DOMAIN CONTAINING 1"/>
    <property type="match status" value="1"/>
</dbReference>
<feature type="compositionally biased region" description="Polar residues" evidence="10">
    <location>
        <begin position="751"/>
        <end position="763"/>
    </location>
</feature>
<dbReference type="PROSITE" id="PS50011">
    <property type="entry name" value="PROTEIN_KINASE_DOM"/>
    <property type="match status" value="1"/>
</dbReference>
<dbReference type="RefSeq" id="WP_009625855.1">
    <property type="nucleotide sequence ID" value="NZ_ALWB01000022.1"/>
</dbReference>
<dbReference type="PATRIC" id="fig|927668.3.peg.1023"/>
<evidence type="ECO:0000256" key="1">
    <source>
        <dbReference type="ARBA" id="ARBA00012513"/>
    </source>
</evidence>
<dbReference type="EMBL" id="ALWB01000022">
    <property type="protein sequence ID" value="ELS34016.1"/>
    <property type="molecule type" value="Genomic_DNA"/>
</dbReference>
<evidence type="ECO:0000256" key="2">
    <source>
        <dbReference type="ARBA" id="ARBA00022527"/>
    </source>
</evidence>
<dbReference type="SMART" id="SM00220">
    <property type="entry name" value="S_TKc"/>
    <property type="match status" value="1"/>
</dbReference>
<keyword evidence="4 9" id="KW-0547">Nucleotide-binding</keyword>
<feature type="binding site" evidence="9">
    <location>
        <position position="41"/>
    </location>
    <ligand>
        <name>ATP</name>
        <dbReference type="ChEBI" id="CHEBI:30616"/>
    </ligand>
</feature>
<evidence type="ECO:0000256" key="7">
    <source>
        <dbReference type="ARBA" id="ARBA00047899"/>
    </source>
</evidence>
<dbReference type="AlphaFoldDB" id="L8N2U3"/>
<reference evidence="12 13" key="1">
    <citation type="journal article" date="2013" name="Proc. Natl. Acad. Sci. U.S.A.">
        <title>Improving the coverage of the cyanobacterial phylum using diversity-driven genome sequencing.</title>
        <authorList>
            <person name="Shih P.M."/>
            <person name="Wu D."/>
            <person name="Latifi A."/>
            <person name="Axen S.D."/>
            <person name="Fewer D.P."/>
            <person name="Talla E."/>
            <person name="Calteau A."/>
            <person name="Cai F."/>
            <person name="Tandeau de Marsac N."/>
            <person name="Rippka R."/>
            <person name="Herdman M."/>
            <person name="Sivonen K."/>
            <person name="Coursin T."/>
            <person name="Laurent T."/>
            <person name="Goodwin L."/>
            <person name="Nolan M."/>
            <person name="Davenport K.W."/>
            <person name="Han C.S."/>
            <person name="Rubin E.M."/>
            <person name="Eisen J.A."/>
            <person name="Woyke T."/>
            <person name="Gugger M."/>
            <person name="Kerfeld C.A."/>
        </authorList>
    </citation>
    <scope>NUCLEOTIDE SEQUENCE [LARGE SCALE GENOMIC DNA]</scope>
    <source>
        <strain evidence="12 13">PCC 7429</strain>
    </source>
</reference>
<evidence type="ECO:0000256" key="9">
    <source>
        <dbReference type="PROSITE-ProRule" id="PRU10141"/>
    </source>
</evidence>
<evidence type="ECO:0000256" key="6">
    <source>
        <dbReference type="ARBA" id="ARBA00022840"/>
    </source>
</evidence>
<dbReference type="PROSITE" id="PS00107">
    <property type="entry name" value="PROTEIN_KINASE_ATP"/>
    <property type="match status" value="1"/>
</dbReference>
<keyword evidence="13" id="KW-1185">Reference proteome</keyword>
<evidence type="ECO:0000256" key="5">
    <source>
        <dbReference type="ARBA" id="ARBA00022777"/>
    </source>
</evidence>
<dbReference type="GO" id="GO:0004674">
    <property type="term" value="F:protein serine/threonine kinase activity"/>
    <property type="evidence" value="ECO:0007669"/>
    <property type="project" value="UniProtKB-KW"/>
</dbReference>
<dbReference type="InterPro" id="IPR000719">
    <property type="entry name" value="Prot_kinase_dom"/>
</dbReference>
<name>L8N2U3_9CYAN</name>
<dbReference type="InterPro" id="IPR011009">
    <property type="entry name" value="Kinase-like_dom_sf"/>
</dbReference>
<comment type="catalytic activity">
    <reaction evidence="7">
        <text>L-threonyl-[protein] + ATP = O-phospho-L-threonyl-[protein] + ADP + H(+)</text>
        <dbReference type="Rhea" id="RHEA:46608"/>
        <dbReference type="Rhea" id="RHEA-COMP:11060"/>
        <dbReference type="Rhea" id="RHEA-COMP:11605"/>
        <dbReference type="ChEBI" id="CHEBI:15378"/>
        <dbReference type="ChEBI" id="CHEBI:30013"/>
        <dbReference type="ChEBI" id="CHEBI:30616"/>
        <dbReference type="ChEBI" id="CHEBI:61977"/>
        <dbReference type="ChEBI" id="CHEBI:456216"/>
        <dbReference type="EC" id="2.7.11.1"/>
    </reaction>
</comment>
<keyword evidence="6 9" id="KW-0067">ATP-binding</keyword>
<dbReference type="GO" id="GO:0005524">
    <property type="term" value="F:ATP binding"/>
    <property type="evidence" value="ECO:0007669"/>
    <property type="project" value="UniProtKB-UniRule"/>
</dbReference>
<comment type="catalytic activity">
    <reaction evidence="8">
        <text>L-seryl-[protein] + ATP = O-phospho-L-seryl-[protein] + ADP + H(+)</text>
        <dbReference type="Rhea" id="RHEA:17989"/>
        <dbReference type="Rhea" id="RHEA-COMP:9863"/>
        <dbReference type="Rhea" id="RHEA-COMP:11604"/>
        <dbReference type="ChEBI" id="CHEBI:15378"/>
        <dbReference type="ChEBI" id="CHEBI:29999"/>
        <dbReference type="ChEBI" id="CHEBI:30616"/>
        <dbReference type="ChEBI" id="CHEBI:83421"/>
        <dbReference type="ChEBI" id="CHEBI:456216"/>
        <dbReference type="EC" id="2.7.11.1"/>
    </reaction>
</comment>
<sequence length="778" mass="87259">MLGKTLTGRYKIVKMLGGGGFSQTFIAEDGYLPDRPACVIKQLKPASSQAEILKISRELFDKEAKVLYRLGKHDCIPSLLAHFEEDEEFFLAQELIEGDVLTQEIKRGQCLGEQYTIDFLTDILPTLDFVHQQQVIHRDLKPSNLIRRTSDKKIVLIDFGAVKEVSTQPISQLGNTNTSSLVIGSPGYMPNEQYSGKTMYASDIYAIGMIALQALTGLSPNQIPEDPITSEFCWRDLAKVTPTLAEVLDKMVRFDFRQRYQSASEVLDALQPLLTRSLAHTILSVVAPSVDAPPNPIPANTIKSPIDKLIDDVSDDLEMCEDPVRAKKLVCLVCTGILENDLNRLNNFSFGELLQDIYQQYPTIELLKENLVKAVKTIDVQKQRQYLIVAKIVFNAASQMYQKPAVAIAEPVASPPSILPSPPSRPEVYSVNHLVINADSAQLIAPIDNSFNSLEPATIESATIEPAAVNVTSMQMSSELGIVGHEIAAIDPYAYDESDVYAWVAHDIDTDTQQMRLKKLLFYTYQDVWESDLRQLNSINWTNLLRELVSFVPTFAQLTALIQGAVQRVSKPTEYLAIGNLLLIKLEPLYPDRADVNHGCALPIETTSNSPQKAIHPELPTELPMDLQSPRKIPFNPQIASDLFDLRLELMRFTSSMRAKILLFSVLYYPFDPDRDNWQDLRSHGLDGLLRQFFYAYASFDRAEKSIWQTARSLSEPNAYDQSASYILQAVSSLYDLLEVKSMQHPAEGRQSPSDDTDFTQPSLIFRSSDDDDTCQFI</sequence>
<evidence type="ECO:0000256" key="10">
    <source>
        <dbReference type="SAM" id="MobiDB-lite"/>
    </source>
</evidence>
<dbReference type="Pfam" id="PF00069">
    <property type="entry name" value="Pkinase"/>
    <property type="match status" value="1"/>
</dbReference>
<evidence type="ECO:0000256" key="3">
    <source>
        <dbReference type="ARBA" id="ARBA00022679"/>
    </source>
</evidence>
<dbReference type="Gene3D" id="1.10.510.10">
    <property type="entry name" value="Transferase(Phosphotransferase) domain 1"/>
    <property type="match status" value="1"/>
</dbReference>
<dbReference type="Gene3D" id="3.30.200.20">
    <property type="entry name" value="Phosphorylase Kinase, domain 1"/>
    <property type="match status" value="1"/>
</dbReference>
<dbReference type="CDD" id="cd14014">
    <property type="entry name" value="STKc_PknB_like"/>
    <property type="match status" value="1"/>
</dbReference>
<dbReference type="Proteomes" id="UP000011201">
    <property type="component" value="Unassembled WGS sequence"/>
</dbReference>
<evidence type="ECO:0000313" key="13">
    <source>
        <dbReference type="Proteomes" id="UP000011201"/>
    </source>
</evidence>
<gene>
    <name evidence="12" type="ORF">Pse7429DRAFT_0821</name>
</gene>
<feature type="region of interest" description="Disordered" evidence="10">
    <location>
        <begin position="745"/>
        <end position="764"/>
    </location>
</feature>
<proteinExistence type="predicted"/>
<keyword evidence="3" id="KW-0808">Transferase</keyword>
<evidence type="ECO:0000313" key="12">
    <source>
        <dbReference type="EMBL" id="ELS34016.1"/>
    </source>
</evidence>
<dbReference type="InterPro" id="IPR017441">
    <property type="entry name" value="Protein_kinase_ATP_BS"/>
</dbReference>
<dbReference type="SUPFAM" id="SSF56112">
    <property type="entry name" value="Protein kinase-like (PK-like)"/>
    <property type="match status" value="1"/>
</dbReference>
<dbReference type="PANTHER" id="PTHR24363">
    <property type="entry name" value="SERINE/THREONINE PROTEIN KINASE"/>
    <property type="match status" value="1"/>
</dbReference>
<keyword evidence="2 12" id="KW-0723">Serine/threonine-protein kinase</keyword>
<protein>
    <recommendedName>
        <fullName evidence="1">non-specific serine/threonine protein kinase</fullName>
        <ecNumber evidence="1">2.7.11.1</ecNumber>
    </recommendedName>
</protein>
<accession>L8N2U3</accession>
<comment type="caution">
    <text evidence="12">The sequence shown here is derived from an EMBL/GenBank/DDBJ whole genome shotgun (WGS) entry which is preliminary data.</text>
</comment>
<evidence type="ECO:0000256" key="4">
    <source>
        <dbReference type="ARBA" id="ARBA00022741"/>
    </source>
</evidence>
<evidence type="ECO:0000259" key="11">
    <source>
        <dbReference type="PROSITE" id="PS50011"/>
    </source>
</evidence>
<feature type="domain" description="Protein kinase" evidence="11">
    <location>
        <begin position="10"/>
        <end position="274"/>
    </location>
</feature>
<dbReference type="EC" id="2.7.11.1" evidence="1"/>
<keyword evidence="5 12" id="KW-0418">Kinase</keyword>